<evidence type="ECO:0000256" key="4">
    <source>
        <dbReference type="ARBA" id="ARBA00022692"/>
    </source>
</evidence>
<dbReference type="InterPro" id="IPR035906">
    <property type="entry name" value="MetI-like_sf"/>
</dbReference>
<evidence type="ECO:0000313" key="9">
    <source>
        <dbReference type="EMBL" id="GAA1300723.1"/>
    </source>
</evidence>
<reference evidence="9 10" key="1">
    <citation type="journal article" date="2019" name="Int. J. Syst. Evol. Microbiol.">
        <title>The Global Catalogue of Microorganisms (GCM) 10K type strain sequencing project: providing services to taxonomists for standard genome sequencing and annotation.</title>
        <authorList>
            <consortium name="The Broad Institute Genomics Platform"/>
            <consortium name="The Broad Institute Genome Sequencing Center for Infectious Disease"/>
            <person name="Wu L."/>
            <person name="Ma J."/>
        </authorList>
    </citation>
    <scope>NUCLEOTIDE SEQUENCE [LARGE SCALE GENOMIC DNA]</scope>
    <source>
        <strain evidence="9 10">JCM 11448</strain>
    </source>
</reference>
<dbReference type="PROSITE" id="PS50928">
    <property type="entry name" value="ABC_TM1"/>
    <property type="match status" value="1"/>
</dbReference>
<evidence type="ECO:0000256" key="5">
    <source>
        <dbReference type="ARBA" id="ARBA00022989"/>
    </source>
</evidence>
<feature type="transmembrane region" description="Helical" evidence="7">
    <location>
        <begin position="117"/>
        <end position="141"/>
    </location>
</feature>
<dbReference type="PANTHER" id="PTHR30193:SF37">
    <property type="entry name" value="INNER MEMBRANE ABC TRANSPORTER PERMEASE PROTEIN YCJO"/>
    <property type="match status" value="1"/>
</dbReference>
<dbReference type="Pfam" id="PF00528">
    <property type="entry name" value="BPD_transp_1"/>
    <property type="match status" value="1"/>
</dbReference>
<feature type="transmembrane region" description="Helical" evidence="7">
    <location>
        <begin position="171"/>
        <end position="195"/>
    </location>
</feature>
<evidence type="ECO:0000256" key="7">
    <source>
        <dbReference type="RuleBase" id="RU363032"/>
    </source>
</evidence>
<comment type="caution">
    <text evidence="9">The sequence shown here is derived from an EMBL/GenBank/DDBJ whole genome shotgun (WGS) entry which is preliminary data.</text>
</comment>
<dbReference type="SUPFAM" id="SSF161098">
    <property type="entry name" value="MetI-like"/>
    <property type="match status" value="1"/>
</dbReference>
<organism evidence="9 10">
    <name type="scientific">Streptomyces javensis</name>
    <dbReference type="NCBI Taxonomy" id="114698"/>
    <lineage>
        <taxon>Bacteria</taxon>
        <taxon>Bacillati</taxon>
        <taxon>Actinomycetota</taxon>
        <taxon>Actinomycetes</taxon>
        <taxon>Kitasatosporales</taxon>
        <taxon>Streptomycetaceae</taxon>
        <taxon>Streptomyces</taxon>
        <taxon>Streptomyces violaceusniger group</taxon>
    </lineage>
</organism>
<feature type="transmembrane region" description="Helical" evidence="7">
    <location>
        <begin position="25"/>
        <end position="43"/>
    </location>
</feature>
<evidence type="ECO:0000259" key="8">
    <source>
        <dbReference type="PROSITE" id="PS50928"/>
    </source>
</evidence>
<feature type="transmembrane region" description="Helical" evidence="7">
    <location>
        <begin position="216"/>
        <end position="242"/>
    </location>
</feature>
<dbReference type="PANTHER" id="PTHR30193">
    <property type="entry name" value="ABC TRANSPORTER PERMEASE PROTEIN"/>
    <property type="match status" value="1"/>
</dbReference>
<dbReference type="Proteomes" id="UP001500282">
    <property type="component" value="Unassembled WGS sequence"/>
</dbReference>
<protein>
    <submittedName>
        <fullName evidence="9">Sugar ABC transporter permease</fullName>
    </submittedName>
</protein>
<comment type="subcellular location">
    <subcellularLocation>
        <location evidence="1 7">Cell membrane</location>
        <topology evidence="1 7">Multi-pass membrane protein</topology>
    </subcellularLocation>
</comment>
<gene>
    <name evidence="9" type="ORF">GCM10009579_81720</name>
</gene>
<keyword evidence="6 7" id="KW-0472">Membrane</keyword>
<keyword evidence="4 7" id="KW-0812">Transmembrane</keyword>
<dbReference type="EMBL" id="BAAAIH010000081">
    <property type="protein sequence ID" value="GAA1300723.1"/>
    <property type="molecule type" value="Genomic_DNA"/>
</dbReference>
<dbReference type="InterPro" id="IPR000515">
    <property type="entry name" value="MetI-like"/>
</dbReference>
<evidence type="ECO:0000256" key="1">
    <source>
        <dbReference type="ARBA" id="ARBA00004651"/>
    </source>
</evidence>
<comment type="similarity">
    <text evidence="7">Belongs to the binding-protein-dependent transport system permease family.</text>
</comment>
<sequence>MNATTATPARTAGGRSARRRLRHSLYVVPALALIALFVYYPIVENIRLSLYKYSAFSPVTRFVGLENYRQAAQDPVFWQALLNNVAYAVVSVVFQVGAALVLAAALEELLGRRLRGLLRTVYFIPAAVSMTVTGLLFQFLYQPDAGMVNGALRAVGLSSLEHDWLGDPGTAIWGVIAMSQWQSFGYTTMLLTVAVQRVPRELYESAHMDGAGRVRTFFTITVPMVREMTGLLVILTVSQAFLVFNEVMVMTGGGPSNSSQVLGTWLYSSAFTGDDMGYASAIGTVMFLITFAAGALQLIHSRRKAAR</sequence>
<keyword evidence="2 7" id="KW-0813">Transport</keyword>
<keyword evidence="5 7" id="KW-1133">Transmembrane helix</keyword>
<dbReference type="CDD" id="cd06261">
    <property type="entry name" value="TM_PBP2"/>
    <property type="match status" value="1"/>
</dbReference>
<feature type="transmembrane region" description="Helical" evidence="7">
    <location>
        <begin position="85"/>
        <end position="105"/>
    </location>
</feature>
<name>A0ABN1XCK2_9ACTN</name>
<feature type="transmembrane region" description="Helical" evidence="7">
    <location>
        <begin position="276"/>
        <end position="299"/>
    </location>
</feature>
<keyword evidence="10" id="KW-1185">Reference proteome</keyword>
<keyword evidence="3" id="KW-1003">Cell membrane</keyword>
<dbReference type="InterPro" id="IPR051393">
    <property type="entry name" value="ABC_transporter_permease"/>
</dbReference>
<evidence type="ECO:0000256" key="2">
    <source>
        <dbReference type="ARBA" id="ARBA00022448"/>
    </source>
</evidence>
<evidence type="ECO:0000313" key="10">
    <source>
        <dbReference type="Proteomes" id="UP001500282"/>
    </source>
</evidence>
<feature type="domain" description="ABC transmembrane type-1" evidence="8">
    <location>
        <begin position="81"/>
        <end position="297"/>
    </location>
</feature>
<proteinExistence type="inferred from homology"/>
<evidence type="ECO:0000256" key="3">
    <source>
        <dbReference type="ARBA" id="ARBA00022475"/>
    </source>
</evidence>
<accession>A0ABN1XCK2</accession>
<evidence type="ECO:0000256" key="6">
    <source>
        <dbReference type="ARBA" id="ARBA00023136"/>
    </source>
</evidence>
<dbReference type="Gene3D" id="1.10.3720.10">
    <property type="entry name" value="MetI-like"/>
    <property type="match status" value="1"/>
</dbReference>